<keyword evidence="4 18" id="KW-0812">Transmembrane</keyword>
<dbReference type="VEuPathDB" id="VectorBase:HLOH_046160"/>
<evidence type="ECO:0000313" key="21">
    <source>
        <dbReference type="EMBL" id="KAH9381641.1"/>
    </source>
</evidence>
<dbReference type="SUPFAM" id="SSF53850">
    <property type="entry name" value="Periplasmic binding protein-like II"/>
    <property type="match status" value="1"/>
</dbReference>
<proteinExistence type="inferred from homology"/>
<feature type="binding site" evidence="16">
    <location>
        <position position="310"/>
    </location>
    <ligand>
        <name>L-glutamate</name>
        <dbReference type="ChEBI" id="CHEBI:29985"/>
    </ligand>
</feature>
<dbReference type="GO" id="GO:0038023">
    <property type="term" value="F:signaling receptor activity"/>
    <property type="evidence" value="ECO:0007669"/>
    <property type="project" value="InterPro"/>
</dbReference>
<feature type="domain" description="Ionotropic glutamate receptor C-terminal" evidence="19">
    <location>
        <begin position="9"/>
        <end position="369"/>
    </location>
</feature>
<dbReference type="FunFam" id="3.40.190.10:FF:000060">
    <property type="entry name" value="Glutamate receptor ionotropic, kainate 1"/>
    <property type="match status" value="1"/>
</dbReference>
<dbReference type="Pfam" id="PF00060">
    <property type="entry name" value="Lig_chan"/>
    <property type="match status" value="1"/>
</dbReference>
<feature type="binding site" evidence="16">
    <location>
        <position position="262"/>
    </location>
    <ligand>
        <name>L-glutamate</name>
        <dbReference type="ChEBI" id="CHEBI:29985"/>
    </ligand>
</feature>
<feature type="site" description="Interaction with the cone snail toxin Con-ikot-ikot" evidence="17">
    <location>
        <position position="267"/>
    </location>
</feature>
<feature type="binding site" evidence="16">
    <location>
        <position position="95"/>
    </location>
    <ligand>
        <name>L-glutamate</name>
        <dbReference type="ChEBI" id="CHEBI:29985"/>
    </ligand>
</feature>
<evidence type="ECO:0000256" key="18">
    <source>
        <dbReference type="SAM" id="Phobius"/>
    </source>
</evidence>
<feature type="transmembrane region" description="Helical" evidence="18">
    <location>
        <begin position="128"/>
        <end position="157"/>
    </location>
</feature>
<name>A0A9J6H3P5_HAELO</name>
<evidence type="ECO:0000256" key="10">
    <source>
        <dbReference type="ARBA" id="ARBA00023170"/>
    </source>
</evidence>
<evidence type="ECO:0000256" key="8">
    <source>
        <dbReference type="ARBA" id="ARBA00023065"/>
    </source>
</evidence>
<evidence type="ECO:0000256" key="12">
    <source>
        <dbReference type="ARBA" id="ARBA00023257"/>
    </source>
</evidence>
<evidence type="ECO:0000256" key="4">
    <source>
        <dbReference type="ARBA" id="ARBA00022692"/>
    </source>
</evidence>
<keyword evidence="14" id="KW-0407">Ion channel</keyword>
<dbReference type="InterPro" id="IPR015683">
    <property type="entry name" value="Ionotropic_Glu_rcpt"/>
</dbReference>
<feature type="binding site" evidence="16">
    <location>
        <position position="100"/>
    </location>
    <ligand>
        <name>L-glutamate</name>
        <dbReference type="ChEBI" id="CHEBI:29985"/>
    </ligand>
</feature>
<dbReference type="CDD" id="cd13714">
    <property type="entry name" value="PBP2_iGluR_Kainate"/>
    <property type="match status" value="1"/>
</dbReference>
<comment type="caution">
    <text evidence="21">The sequence shown here is derived from an EMBL/GenBank/DDBJ whole genome shotgun (WGS) entry which is preliminary data.</text>
</comment>
<evidence type="ECO:0000313" key="22">
    <source>
        <dbReference type="Proteomes" id="UP000821853"/>
    </source>
</evidence>
<dbReference type="Proteomes" id="UP000821853">
    <property type="component" value="Chromosome 9"/>
</dbReference>
<keyword evidence="6 18" id="KW-1133">Transmembrane helix</keyword>
<feature type="domain" description="Ionotropic glutamate receptor L-glutamate and glycine-binding" evidence="20">
    <location>
        <begin position="19"/>
        <end position="84"/>
    </location>
</feature>
<dbReference type="PANTHER" id="PTHR18966">
    <property type="entry name" value="IONOTROPIC GLUTAMATE RECEPTOR"/>
    <property type="match status" value="1"/>
</dbReference>
<dbReference type="GO" id="GO:0045211">
    <property type="term" value="C:postsynaptic membrane"/>
    <property type="evidence" value="ECO:0007669"/>
    <property type="project" value="UniProtKB-SubCell"/>
</dbReference>
<evidence type="ECO:0000256" key="11">
    <source>
        <dbReference type="ARBA" id="ARBA00023180"/>
    </source>
</evidence>
<evidence type="ECO:0000256" key="9">
    <source>
        <dbReference type="ARBA" id="ARBA00023136"/>
    </source>
</evidence>
<keyword evidence="3" id="KW-1003">Cell membrane</keyword>
<dbReference type="OrthoDB" id="5984008at2759"/>
<dbReference type="PRINTS" id="PR00177">
    <property type="entry name" value="NMDARECEPTOR"/>
</dbReference>
<keyword evidence="8" id="KW-0406">Ion transport</keyword>
<evidence type="ECO:0000256" key="16">
    <source>
        <dbReference type="PIRSR" id="PIRSR601508-1"/>
    </source>
</evidence>
<dbReference type="Pfam" id="PF10613">
    <property type="entry name" value="Lig_chan-Glu_bd"/>
    <property type="match status" value="1"/>
</dbReference>
<keyword evidence="7" id="KW-0770">Synapse</keyword>
<evidence type="ECO:0000256" key="7">
    <source>
        <dbReference type="ARBA" id="ARBA00023018"/>
    </source>
</evidence>
<dbReference type="InterPro" id="IPR001508">
    <property type="entry name" value="Iono_Glu_rcpt_met"/>
</dbReference>
<gene>
    <name evidence="21" type="ORF">HPB48_013243</name>
</gene>
<evidence type="ECO:0000256" key="17">
    <source>
        <dbReference type="PIRSR" id="PIRSR601508-2"/>
    </source>
</evidence>
<organism evidence="21 22">
    <name type="scientific">Haemaphysalis longicornis</name>
    <name type="common">Bush tick</name>
    <dbReference type="NCBI Taxonomy" id="44386"/>
    <lineage>
        <taxon>Eukaryota</taxon>
        <taxon>Metazoa</taxon>
        <taxon>Ecdysozoa</taxon>
        <taxon>Arthropoda</taxon>
        <taxon>Chelicerata</taxon>
        <taxon>Arachnida</taxon>
        <taxon>Acari</taxon>
        <taxon>Parasitiformes</taxon>
        <taxon>Ixodida</taxon>
        <taxon>Ixodoidea</taxon>
        <taxon>Ixodidae</taxon>
        <taxon>Haemaphysalinae</taxon>
        <taxon>Haemaphysalis</taxon>
    </lineage>
</organism>
<dbReference type="FunFam" id="3.40.190.10:FF:000024">
    <property type="entry name" value="Glutamate receptor, ionotropic, delta 1"/>
    <property type="match status" value="1"/>
</dbReference>
<keyword evidence="11" id="KW-0325">Glycoprotein</keyword>
<dbReference type="InterPro" id="IPR001320">
    <property type="entry name" value="Iontro_rcpt_C"/>
</dbReference>
<evidence type="ECO:0000256" key="1">
    <source>
        <dbReference type="ARBA" id="ARBA00008685"/>
    </source>
</evidence>
<dbReference type="AlphaFoldDB" id="A0A9J6H3P5"/>
<evidence type="ECO:0000256" key="6">
    <source>
        <dbReference type="ARBA" id="ARBA00022989"/>
    </source>
</evidence>
<evidence type="ECO:0000256" key="3">
    <source>
        <dbReference type="ARBA" id="ARBA00022475"/>
    </source>
</evidence>
<feature type="transmembrane region" description="Helical" evidence="18">
    <location>
        <begin position="207"/>
        <end position="232"/>
    </location>
</feature>
<keyword evidence="9 18" id="KW-0472">Membrane</keyword>
<evidence type="ECO:0000259" key="20">
    <source>
        <dbReference type="SMART" id="SM00918"/>
    </source>
</evidence>
<feature type="binding site" evidence="16">
    <location>
        <position position="261"/>
    </location>
    <ligand>
        <name>L-glutamate</name>
        <dbReference type="ChEBI" id="CHEBI:29985"/>
    </ligand>
</feature>
<dbReference type="GO" id="GO:0015276">
    <property type="term" value="F:ligand-gated monoatomic ion channel activity"/>
    <property type="evidence" value="ECO:0007669"/>
    <property type="project" value="InterPro"/>
</dbReference>
<evidence type="ECO:0000256" key="2">
    <source>
        <dbReference type="ARBA" id="ARBA00022448"/>
    </source>
</evidence>
<dbReference type="EMBL" id="JABSTR010000011">
    <property type="protein sequence ID" value="KAH9381641.1"/>
    <property type="molecule type" value="Genomic_DNA"/>
</dbReference>
<keyword evidence="12" id="KW-0628">Postsynaptic cell membrane</keyword>
<feature type="transmembrane region" description="Helical" evidence="18">
    <location>
        <begin position="406"/>
        <end position="427"/>
    </location>
</feature>
<dbReference type="SMART" id="SM00918">
    <property type="entry name" value="Lig_chan-Glu_bd"/>
    <property type="match status" value="1"/>
</dbReference>
<reference evidence="21 22" key="1">
    <citation type="journal article" date="2020" name="Cell">
        <title>Large-Scale Comparative Analyses of Tick Genomes Elucidate Their Genetic Diversity and Vector Capacities.</title>
        <authorList>
            <consortium name="Tick Genome and Microbiome Consortium (TIGMIC)"/>
            <person name="Jia N."/>
            <person name="Wang J."/>
            <person name="Shi W."/>
            <person name="Du L."/>
            <person name="Sun Y."/>
            <person name="Zhan W."/>
            <person name="Jiang J.F."/>
            <person name="Wang Q."/>
            <person name="Zhang B."/>
            <person name="Ji P."/>
            <person name="Bell-Sakyi L."/>
            <person name="Cui X.M."/>
            <person name="Yuan T.T."/>
            <person name="Jiang B.G."/>
            <person name="Yang W.F."/>
            <person name="Lam T.T."/>
            <person name="Chang Q.C."/>
            <person name="Ding S.J."/>
            <person name="Wang X.J."/>
            <person name="Zhu J.G."/>
            <person name="Ruan X.D."/>
            <person name="Zhao L."/>
            <person name="Wei J.T."/>
            <person name="Ye R.Z."/>
            <person name="Que T.C."/>
            <person name="Du C.H."/>
            <person name="Zhou Y.H."/>
            <person name="Cheng J.X."/>
            <person name="Dai P.F."/>
            <person name="Guo W.B."/>
            <person name="Han X.H."/>
            <person name="Huang E.J."/>
            <person name="Li L.F."/>
            <person name="Wei W."/>
            <person name="Gao Y.C."/>
            <person name="Liu J.Z."/>
            <person name="Shao H.Z."/>
            <person name="Wang X."/>
            <person name="Wang C.C."/>
            <person name="Yang T.C."/>
            <person name="Huo Q.B."/>
            <person name="Li W."/>
            <person name="Chen H.Y."/>
            <person name="Chen S.E."/>
            <person name="Zhou L.G."/>
            <person name="Ni X.B."/>
            <person name="Tian J.H."/>
            <person name="Sheng Y."/>
            <person name="Liu T."/>
            <person name="Pan Y.S."/>
            <person name="Xia L.Y."/>
            <person name="Li J."/>
            <person name="Zhao F."/>
            <person name="Cao W.C."/>
        </authorList>
    </citation>
    <scope>NUCLEOTIDE SEQUENCE [LARGE SCALE GENOMIC DNA]</scope>
    <source>
        <strain evidence="21">HaeL-2018</strain>
    </source>
</reference>
<keyword evidence="10" id="KW-0675">Receptor</keyword>
<evidence type="ECO:0000256" key="5">
    <source>
        <dbReference type="ARBA" id="ARBA00022729"/>
    </source>
</evidence>
<dbReference type="OMA" id="FAYEMET"/>
<protein>
    <submittedName>
        <fullName evidence="21">Uncharacterized protein</fullName>
    </submittedName>
</protein>
<feature type="site" description="Crucial to convey clamshell closure to channel opening" evidence="17">
    <location>
        <position position="240"/>
    </location>
</feature>
<comment type="similarity">
    <text evidence="1">Belongs to the glutamate-gated ion channel (TC 1.A.10.1) family.</text>
</comment>
<keyword evidence="22" id="KW-1185">Reference proteome</keyword>
<sequence>MNAFHFVSMLLYPVPQSQPYVVLKKASVTSSTNEDRLDGFCVDILREVALLLGFRFELRLVRDGTYGTVNARGEWSGIIREVMDREADLAIGDLTITVSRSRAVDFTLPFLNTGIGILYRKPPQESRLFYFLLPLSLDVWLCLMGAYFGAGIILHLAARMAPSEWRQLMACAIRSVEVPHFHKHTSNWRRATCDDLSSLRRAASTRLLAISWWVFSLLMVSFYTANMAAFLVNEKLQFPIENVHDLAAQSKIRYGCMASGSTETFFKESKLEPFERMWTVMSNNREESLTSTAAEGVERVRRGDYAFLMEAATIEHLVDHDCQLAQIGGPLDSKGYGFALPKGAHLSEAILRLQERGTIARLKKRWWTGQCSKQRELERIETSQSLEGQDSAEEANALNVSNVGGIFLVLLGGLGVSSICAIIEFIWKTHPSSKVKKKALETTCDLMELSKKESKTSLEVLSTAQQERSISVLPATTLQVDVIDSREAPTHAPQRQPDIS</sequence>
<keyword evidence="13" id="KW-1071">Ligand-gated ion channel</keyword>
<evidence type="ECO:0000256" key="13">
    <source>
        <dbReference type="ARBA" id="ARBA00023286"/>
    </source>
</evidence>
<keyword evidence="2" id="KW-0813">Transport</keyword>
<evidence type="ECO:0000256" key="15">
    <source>
        <dbReference type="ARBA" id="ARBA00034104"/>
    </source>
</evidence>
<dbReference type="SMART" id="SM00079">
    <property type="entry name" value="PBPe"/>
    <property type="match status" value="1"/>
</dbReference>
<dbReference type="InterPro" id="IPR019594">
    <property type="entry name" value="Glu/Gly-bd"/>
</dbReference>
<evidence type="ECO:0000259" key="19">
    <source>
        <dbReference type="SMART" id="SM00079"/>
    </source>
</evidence>
<keyword evidence="5" id="KW-0732">Signal</keyword>
<dbReference type="Gene3D" id="3.40.190.10">
    <property type="entry name" value="Periplasmic binding protein-like II"/>
    <property type="match status" value="2"/>
</dbReference>
<evidence type="ECO:0000256" key="14">
    <source>
        <dbReference type="ARBA" id="ARBA00023303"/>
    </source>
</evidence>
<accession>A0A9J6H3P5</accession>
<comment type="subcellular location">
    <subcellularLocation>
        <location evidence="15">Postsynaptic cell membrane</location>
        <topology evidence="15">Multi-pass membrane protein</topology>
    </subcellularLocation>
</comment>